<keyword evidence="2" id="KW-0732">Signal</keyword>
<gene>
    <name evidence="3" type="ORF">FKV23_12140</name>
</gene>
<keyword evidence="1" id="KW-0812">Transmembrane</keyword>
<reference evidence="3 4" key="1">
    <citation type="submission" date="2019-06" db="EMBL/GenBank/DDBJ databases">
        <title>Lysobacter alkalisoli sp. nov. isolated from saline-alkali soil.</title>
        <authorList>
            <person name="Sun J.-Q."/>
            <person name="Xu L."/>
        </authorList>
    </citation>
    <scope>NUCLEOTIDE SEQUENCE [LARGE SCALE GENOMIC DNA]</scope>
    <source>
        <strain evidence="3 4">SJ-36</strain>
    </source>
</reference>
<feature type="transmembrane region" description="Helical" evidence="1">
    <location>
        <begin position="71"/>
        <end position="90"/>
    </location>
</feature>
<protein>
    <recommendedName>
        <fullName evidence="5">Disulfide bond formation protein B</fullName>
    </recommendedName>
</protein>
<name>A0A514BTT4_9GAMM</name>
<evidence type="ECO:0000313" key="3">
    <source>
        <dbReference type="EMBL" id="QDH70747.1"/>
    </source>
</evidence>
<feature type="transmembrane region" description="Helical" evidence="1">
    <location>
        <begin position="110"/>
        <end position="131"/>
    </location>
</feature>
<evidence type="ECO:0000256" key="1">
    <source>
        <dbReference type="SAM" id="Phobius"/>
    </source>
</evidence>
<organism evidence="3 4">
    <name type="scientific">Marilutibacter alkalisoli</name>
    <dbReference type="NCBI Taxonomy" id="2591633"/>
    <lineage>
        <taxon>Bacteria</taxon>
        <taxon>Pseudomonadati</taxon>
        <taxon>Pseudomonadota</taxon>
        <taxon>Gammaproteobacteria</taxon>
        <taxon>Lysobacterales</taxon>
        <taxon>Lysobacteraceae</taxon>
        <taxon>Marilutibacter</taxon>
    </lineage>
</organism>
<feature type="transmembrane region" description="Helical" evidence="1">
    <location>
        <begin position="47"/>
        <end position="64"/>
    </location>
</feature>
<keyword evidence="1" id="KW-1133">Transmembrane helix</keyword>
<keyword evidence="1" id="KW-0472">Membrane</keyword>
<feature type="chain" id="PRO_5021820637" description="Disulfide bond formation protein B" evidence="2">
    <location>
        <begin position="21"/>
        <end position="141"/>
    </location>
</feature>
<dbReference type="EMBL" id="CP041242">
    <property type="protein sequence ID" value="QDH70747.1"/>
    <property type="molecule type" value="Genomic_DNA"/>
</dbReference>
<dbReference type="AlphaFoldDB" id="A0A514BTT4"/>
<evidence type="ECO:0008006" key="5">
    <source>
        <dbReference type="Google" id="ProtNLM"/>
    </source>
</evidence>
<dbReference type="RefSeq" id="WP_141624079.1">
    <property type="nucleotide sequence ID" value="NZ_CP041242.1"/>
</dbReference>
<dbReference type="Proteomes" id="UP000317199">
    <property type="component" value="Chromosome"/>
</dbReference>
<evidence type="ECO:0000256" key="2">
    <source>
        <dbReference type="SAM" id="SignalP"/>
    </source>
</evidence>
<keyword evidence="4" id="KW-1185">Reference proteome</keyword>
<feature type="signal peptide" evidence="2">
    <location>
        <begin position="1"/>
        <end position="20"/>
    </location>
</feature>
<dbReference type="KEGG" id="lyj:FKV23_12140"/>
<proteinExistence type="predicted"/>
<sequence>MKYPALALLGIILCIAQALAAFYTLGESPSSACLSCSIEAEVSEYSLFAWTTALIVFLACRRLASGRDTLLLALAFVPTCLLVNHAIFVSRVASWSTFTLADALAVTISLSYLSIAIATAVFTLAAGFIVARTRPDNEPMS</sequence>
<accession>A0A514BTT4</accession>
<evidence type="ECO:0000313" key="4">
    <source>
        <dbReference type="Proteomes" id="UP000317199"/>
    </source>
</evidence>